<name>A0A8D5FM78_9BACT</name>
<dbReference type="Proteomes" id="UP000826725">
    <property type="component" value="Chromosome"/>
</dbReference>
<accession>A0A8D5FM78</accession>
<dbReference type="KEGG" id="dbk:DGMP_09330"/>
<organism evidence="1 2">
    <name type="scientific">Desulfomarina profundi</name>
    <dbReference type="NCBI Taxonomy" id="2772557"/>
    <lineage>
        <taxon>Bacteria</taxon>
        <taxon>Pseudomonadati</taxon>
        <taxon>Thermodesulfobacteriota</taxon>
        <taxon>Desulfobulbia</taxon>
        <taxon>Desulfobulbales</taxon>
        <taxon>Desulfobulbaceae</taxon>
        <taxon>Desulfomarina</taxon>
    </lineage>
</organism>
<protein>
    <submittedName>
        <fullName evidence="1">Uncharacterized protein</fullName>
    </submittedName>
</protein>
<evidence type="ECO:0000313" key="2">
    <source>
        <dbReference type="Proteomes" id="UP000826725"/>
    </source>
</evidence>
<proteinExistence type="predicted"/>
<gene>
    <name evidence="1" type="ORF">DGMP_09330</name>
</gene>
<reference evidence="1" key="1">
    <citation type="submission" date="2020-09" db="EMBL/GenBank/DDBJ databases">
        <title>Desulfogranum mesoprofundum gen. nov., sp. nov., a novel mesophilic, sulfate-reducing chemolithoautotroph isolated from a deep-sea hydrothermal vent chimney in the Suiyo Seamount.</title>
        <authorList>
            <person name="Hashimoto Y."/>
            <person name="Nakagawa S."/>
        </authorList>
    </citation>
    <scope>NUCLEOTIDE SEQUENCE</scope>
    <source>
        <strain evidence="1">KT2</strain>
    </source>
</reference>
<dbReference type="EMBL" id="AP024086">
    <property type="protein sequence ID" value="BCL60240.1"/>
    <property type="molecule type" value="Genomic_DNA"/>
</dbReference>
<dbReference type="RefSeq" id="WP_228856387.1">
    <property type="nucleotide sequence ID" value="NZ_AP024086.1"/>
</dbReference>
<evidence type="ECO:0000313" key="1">
    <source>
        <dbReference type="EMBL" id="BCL60240.1"/>
    </source>
</evidence>
<sequence>MKENEIINLFVMTVISALFFSDSYRVRKIPGSRPAEAEEHTGLSISVLSELRQVRFL</sequence>
<dbReference type="AlphaFoldDB" id="A0A8D5FM78"/>
<keyword evidence="2" id="KW-1185">Reference proteome</keyword>